<dbReference type="EMBL" id="CH964251">
    <property type="protein sequence ID" value="EDW83162.2"/>
    <property type="molecule type" value="Genomic_DNA"/>
</dbReference>
<dbReference type="HOGENOM" id="CLU_033399_0_0_1"/>
<dbReference type="Pfam" id="PF02949">
    <property type="entry name" value="7tm_6"/>
    <property type="match status" value="1"/>
</dbReference>
<evidence type="ECO:0000256" key="3">
    <source>
        <dbReference type="ARBA" id="ARBA00022606"/>
    </source>
</evidence>
<sequence>MKLFGKELSKLFNREMKTKRLYAEFKDFVRLPLFFYHIIGFNPYAEDKKDGRSSNNWLWILFFIHMGALNFVLGCEIIFAIDQFMNGSFVVACETLGYIGFVAVSDLKIIAVYFRRATLSNLVHQMDSIFPKNHEHKDYDVSRYLTRCRLLTKSFSVLYIVLISLYNMVAYFQYVIDRYIQNSPDAERTMPYVPNVPWNWHNSNWGFYGTYFLQSWAACVSSVGHISADLMIFSVEIQVLMHFDYLSKSLLEFPIQAENGANIEGANRDLSKLQHLIAYHNKILGLIDLINEVFGRPLLLNFLTSSVVVCLVGFQMTIVLSPEQVVKLTLYLISANVEIYLICYFSQLLIEASGGVALAVYDMNWTIADHRVRKMLVLVAQRAQKPVFLKATVFLDISMETMSTFLRMSYKFFCAIRTMYQ</sequence>
<dbReference type="Proteomes" id="UP000007798">
    <property type="component" value="Unassembled WGS sequence"/>
</dbReference>
<dbReference type="InterPro" id="IPR004117">
    <property type="entry name" value="7tm6_olfct_rcpt"/>
</dbReference>
<evidence type="ECO:0000256" key="9">
    <source>
        <dbReference type="ARBA" id="ARBA00023224"/>
    </source>
</evidence>
<dbReference type="GO" id="GO:0007165">
    <property type="term" value="P:signal transduction"/>
    <property type="evidence" value="ECO:0007669"/>
    <property type="project" value="UniProtKB-KW"/>
</dbReference>
<keyword evidence="2" id="KW-1003">Cell membrane</keyword>
<comment type="subcellular location">
    <subcellularLocation>
        <location evidence="1 11">Cell membrane</location>
        <topology evidence="1 11">Multi-pass membrane protein</topology>
    </subcellularLocation>
</comment>
<feature type="transmembrane region" description="Helical" evidence="11">
    <location>
        <begin position="157"/>
        <end position="176"/>
    </location>
</feature>
<dbReference type="GO" id="GO:0005549">
    <property type="term" value="F:odorant binding"/>
    <property type="evidence" value="ECO:0007669"/>
    <property type="project" value="InterPro"/>
</dbReference>
<feature type="transmembrane region" description="Helical" evidence="11">
    <location>
        <begin position="88"/>
        <end position="114"/>
    </location>
</feature>
<keyword evidence="3 11" id="KW-0716">Sensory transduction</keyword>
<keyword evidence="9 11" id="KW-0807">Transducer</keyword>
<dbReference type="AlphaFoldDB" id="B4NFU5"/>
<comment type="similarity">
    <text evidence="11">Belongs to the insect chemoreceptor superfamily. Heteromeric odorant receptor channel (TC 1.A.69) family.</text>
</comment>
<evidence type="ECO:0000256" key="2">
    <source>
        <dbReference type="ARBA" id="ARBA00022475"/>
    </source>
</evidence>
<keyword evidence="6 11" id="KW-1133">Transmembrane helix</keyword>
<comment type="caution">
    <text evidence="11">Lacks conserved residue(s) required for the propagation of feature annotation.</text>
</comment>
<evidence type="ECO:0000256" key="8">
    <source>
        <dbReference type="ARBA" id="ARBA00023170"/>
    </source>
</evidence>
<dbReference type="GO" id="GO:0004984">
    <property type="term" value="F:olfactory receptor activity"/>
    <property type="evidence" value="ECO:0007669"/>
    <property type="project" value="InterPro"/>
</dbReference>
<dbReference type="FunCoup" id="B4NFU5">
    <property type="interactions" value="30"/>
</dbReference>
<feature type="transmembrane region" description="Helical" evidence="11">
    <location>
        <begin position="339"/>
        <end position="361"/>
    </location>
</feature>
<evidence type="ECO:0000313" key="13">
    <source>
        <dbReference type="Proteomes" id="UP000007798"/>
    </source>
</evidence>
<dbReference type="PANTHER" id="PTHR21137">
    <property type="entry name" value="ODORANT RECEPTOR"/>
    <property type="match status" value="1"/>
</dbReference>
<reference evidence="12 13" key="1">
    <citation type="journal article" date="2007" name="Nature">
        <title>Evolution of genes and genomes on the Drosophila phylogeny.</title>
        <authorList>
            <consortium name="Drosophila 12 Genomes Consortium"/>
            <person name="Clark A.G."/>
            <person name="Eisen M.B."/>
            <person name="Smith D.R."/>
            <person name="Bergman C.M."/>
            <person name="Oliver B."/>
            <person name="Markow T.A."/>
            <person name="Kaufman T.C."/>
            <person name="Kellis M."/>
            <person name="Gelbart W."/>
            <person name="Iyer V.N."/>
            <person name="Pollard D.A."/>
            <person name="Sackton T.B."/>
            <person name="Larracuente A.M."/>
            <person name="Singh N.D."/>
            <person name="Abad J.P."/>
            <person name="Abt D.N."/>
            <person name="Adryan B."/>
            <person name="Aguade M."/>
            <person name="Akashi H."/>
            <person name="Anderson W.W."/>
            <person name="Aquadro C.F."/>
            <person name="Ardell D.H."/>
            <person name="Arguello R."/>
            <person name="Artieri C.G."/>
            <person name="Barbash D.A."/>
            <person name="Barker D."/>
            <person name="Barsanti P."/>
            <person name="Batterham P."/>
            <person name="Batzoglou S."/>
            <person name="Begun D."/>
            <person name="Bhutkar A."/>
            <person name="Blanco E."/>
            <person name="Bosak S.A."/>
            <person name="Bradley R.K."/>
            <person name="Brand A.D."/>
            <person name="Brent M.R."/>
            <person name="Brooks A.N."/>
            <person name="Brown R.H."/>
            <person name="Butlin R.K."/>
            <person name="Caggese C."/>
            <person name="Calvi B.R."/>
            <person name="Bernardo de Carvalho A."/>
            <person name="Caspi A."/>
            <person name="Castrezana S."/>
            <person name="Celniker S.E."/>
            <person name="Chang J.L."/>
            <person name="Chapple C."/>
            <person name="Chatterji S."/>
            <person name="Chinwalla A."/>
            <person name="Civetta A."/>
            <person name="Clifton S.W."/>
            <person name="Comeron J.M."/>
            <person name="Costello J.C."/>
            <person name="Coyne J.A."/>
            <person name="Daub J."/>
            <person name="David R.G."/>
            <person name="Delcher A.L."/>
            <person name="Delehaunty K."/>
            <person name="Do C.B."/>
            <person name="Ebling H."/>
            <person name="Edwards K."/>
            <person name="Eickbush T."/>
            <person name="Evans J.D."/>
            <person name="Filipski A."/>
            <person name="Findeiss S."/>
            <person name="Freyhult E."/>
            <person name="Fulton L."/>
            <person name="Fulton R."/>
            <person name="Garcia A.C."/>
            <person name="Gardiner A."/>
            <person name="Garfield D.A."/>
            <person name="Garvin B.E."/>
            <person name="Gibson G."/>
            <person name="Gilbert D."/>
            <person name="Gnerre S."/>
            <person name="Godfrey J."/>
            <person name="Good R."/>
            <person name="Gotea V."/>
            <person name="Gravely B."/>
            <person name="Greenberg A.J."/>
            <person name="Griffiths-Jones S."/>
            <person name="Gross S."/>
            <person name="Guigo R."/>
            <person name="Gustafson E.A."/>
            <person name="Haerty W."/>
            <person name="Hahn M.W."/>
            <person name="Halligan D.L."/>
            <person name="Halpern A.L."/>
            <person name="Halter G.M."/>
            <person name="Han M.V."/>
            <person name="Heger A."/>
            <person name="Hillier L."/>
            <person name="Hinrichs A.S."/>
            <person name="Holmes I."/>
            <person name="Hoskins R.A."/>
            <person name="Hubisz M.J."/>
            <person name="Hultmark D."/>
            <person name="Huntley M.A."/>
            <person name="Jaffe D.B."/>
            <person name="Jagadeeshan S."/>
            <person name="Jeck W.R."/>
            <person name="Johnson J."/>
            <person name="Jones C.D."/>
            <person name="Jordan W.C."/>
            <person name="Karpen G.H."/>
            <person name="Kataoka E."/>
            <person name="Keightley P.D."/>
            <person name="Kheradpour P."/>
            <person name="Kirkness E.F."/>
            <person name="Koerich L.B."/>
            <person name="Kristiansen K."/>
            <person name="Kudrna D."/>
            <person name="Kulathinal R.J."/>
            <person name="Kumar S."/>
            <person name="Kwok R."/>
            <person name="Lander E."/>
            <person name="Langley C.H."/>
            <person name="Lapoint R."/>
            <person name="Lazzaro B.P."/>
            <person name="Lee S.J."/>
            <person name="Levesque L."/>
            <person name="Li R."/>
            <person name="Lin C.F."/>
            <person name="Lin M.F."/>
            <person name="Lindblad-Toh K."/>
            <person name="Llopart A."/>
            <person name="Long M."/>
            <person name="Low L."/>
            <person name="Lozovsky E."/>
            <person name="Lu J."/>
            <person name="Luo M."/>
            <person name="Machado C.A."/>
            <person name="Makalowski W."/>
            <person name="Marzo M."/>
            <person name="Matsuda M."/>
            <person name="Matzkin L."/>
            <person name="McAllister B."/>
            <person name="McBride C.S."/>
            <person name="McKernan B."/>
            <person name="McKernan K."/>
            <person name="Mendez-Lago M."/>
            <person name="Minx P."/>
            <person name="Mollenhauer M.U."/>
            <person name="Montooth K."/>
            <person name="Mount S.M."/>
            <person name="Mu X."/>
            <person name="Myers E."/>
            <person name="Negre B."/>
            <person name="Newfeld S."/>
            <person name="Nielsen R."/>
            <person name="Noor M.A."/>
            <person name="O'Grady P."/>
            <person name="Pachter L."/>
            <person name="Papaceit M."/>
            <person name="Parisi M.J."/>
            <person name="Parisi M."/>
            <person name="Parts L."/>
            <person name="Pedersen J.S."/>
            <person name="Pesole G."/>
            <person name="Phillippy A.M."/>
            <person name="Ponting C.P."/>
            <person name="Pop M."/>
            <person name="Porcelli D."/>
            <person name="Powell J.R."/>
            <person name="Prohaska S."/>
            <person name="Pruitt K."/>
            <person name="Puig M."/>
            <person name="Quesneville H."/>
            <person name="Ram K.R."/>
            <person name="Rand D."/>
            <person name="Rasmussen M.D."/>
            <person name="Reed L.K."/>
            <person name="Reenan R."/>
            <person name="Reily A."/>
            <person name="Remington K.A."/>
            <person name="Rieger T.T."/>
            <person name="Ritchie M.G."/>
            <person name="Robin C."/>
            <person name="Rogers Y.H."/>
            <person name="Rohde C."/>
            <person name="Rozas J."/>
            <person name="Rubenfield M.J."/>
            <person name="Ruiz A."/>
            <person name="Russo S."/>
            <person name="Salzberg S.L."/>
            <person name="Sanchez-Gracia A."/>
            <person name="Saranga D.J."/>
            <person name="Sato H."/>
            <person name="Schaeffer S.W."/>
            <person name="Schatz M.C."/>
            <person name="Schlenke T."/>
            <person name="Schwartz R."/>
            <person name="Segarra C."/>
            <person name="Singh R.S."/>
            <person name="Sirot L."/>
            <person name="Sirota M."/>
            <person name="Sisneros N.B."/>
            <person name="Smith C.D."/>
            <person name="Smith T.F."/>
            <person name="Spieth J."/>
            <person name="Stage D.E."/>
            <person name="Stark A."/>
            <person name="Stephan W."/>
            <person name="Strausberg R.L."/>
            <person name="Strempel S."/>
            <person name="Sturgill D."/>
            <person name="Sutton G."/>
            <person name="Sutton G.G."/>
            <person name="Tao W."/>
            <person name="Teichmann S."/>
            <person name="Tobari Y.N."/>
            <person name="Tomimura Y."/>
            <person name="Tsolas J.M."/>
            <person name="Valente V.L."/>
            <person name="Venter E."/>
            <person name="Venter J.C."/>
            <person name="Vicario S."/>
            <person name="Vieira F.G."/>
            <person name="Vilella A.J."/>
            <person name="Villasante A."/>
            <person name="Walenz B."/>
            <person name="Wang J."/>
            <person name="Wasserman M."/>
            <person name="Watts T."/>
            <person name="Wilson D."/>
            <person name="Wilson R.K."/>
            <person name="Wing R.A."/>
            <person name="Wolfner M.F."/>
            <person name="Wong A."/>
            <person name="Wong G.K."/>
            <person name="Wu C.I."/>
            <person name="Wu G."/>
            <person name="Yamamoto D."/>
            <person name="Yang H.P."/>
            <person name="Yang S.P."/>
            <person name="Yorke J.A."/>
            <person name="Yoshida K."/>
            <person name="Zdobnov E."/>
            <person name="Zhang P."/>
            <person name="Zhang Y."/>
            <person name="Zimin A.V."/>
            <person name="Baldwin J."/>
            <person name="Abdouelleil A."/>
            <person name="Abdulkadir J."/>
            <person name="Abebe A."/>
            <person name="Abera B."/>
            <person name="Abreu J."/>
            <person name="Acer S.C."/>
            <person name="Aftuck L."/>
            <person name="Alexander A."/>
            <person name="An P."/>
            <person name="Anderson E."/>
            <person name="Anderson S."/>
            <person name="Arachi H."/>
            <person name="Azer M."/>
            <person name="Bachantsang P."/>
            <person name="Barry A."/>
            <person name="Bayul T."/>
            <person name="Berlin A."/>
            <person name="Bessette D."/>
            <person name="Bloom T."/>
            <person name="Blye J."/>
            <person name="Boguslavskiy L."/>
            <person name="Bonnet C."/>
            <person name="Boukhgalter B."/>
            <person name="Bourzgui I."/>
            <person name="Brown A."/>
            <person name="Cahill P."/>
            <person name="Channer S."/>
            <person name="Cheshatsang Y."/>
            <person name="Chuda L."/>
            <person name="Citroen M."/>
            <person name="Collymore A."/>
            <person name="Cooke P."/>
            <person name="Costello M."/>
            <person name="D'Aco K."/>
            <person name="Daza R."/>
            <person name="De Haan G."/>
            <person name="DeGray S."/>
            <person name="DeMaso C."/>
            <person name="Dhargay N."/>
            <person name="Dooley K."/>
            <person name="Dooley E."/>
            <person name="Doricent M."/>
            <person name="Dorje P."/>
            <person name="Dorjee K."/>
            <person name="Dupes A."/>
            <person name="Elong R."/>
            <person name="Falk J."/>
            <person name="Farina A."/>
            <person name="Faro S."/>
            <person name="Ferguson D."/>
            <person name="Fisher S."/>
            <person name="Foley C.D."/>
            <person name="Franke A."/>
            <person name="Friedrich D."/>
            <person name="Gadbois L."/>
            <person name="Gearin G."/>
            <person name="Gearin C.R."/>
            <person name="Giannoukos G."/>
            <person name="Goode T."/>
            <person name="Graham J."/>
            <person name="Grandbois E."/>
            <person name="Grewal S."/>
            <person name="Gyaltsen K."/>
            <person name="Hafez N."/>
            <person name="Hagos B."/>
            <person name="Hall J."/>
            <person name="Henson C."/>
            <person name="Hollinger A."/>
            <person name="Honan T."/>
            <person name="Huard M.D."/>
            <person name="Hughes L."/>
            <person name="Hurhula B."/>
            <person name="Husby M.E."/>
            <person name="Kamat A."/>
            <person name="Kanga B."/>
            <person name="Kashin S."/>
            <person name="Khazanovich D."/>
            <person name="Kisner P."/>
            <person name="Lance K."/>
            <person name="Lara M."/>
            <person name="Lee W."/>
            <person name="Lennon N."/>
            <person name="Letendre F."/>
            <person name="LeVine R."/>
            <person name="Lipovsky A."/>
            <person name="Liu X."/>
            <person name="Liu J."/>
            <person name="Liu S."/>
            <person name="Lokyitsang T."/>
            <person name="Lokyitsang Y."/>
            <person name="Lubonja R."/>
            <person name="Lui A."/>
            <person name="MacDonald P."/>
            <person name="Magnisalis V."/>
            <person name="Maru K."/>
            <person name="Matthews C."/>
            <person name="McCusker W."/>
            <person name="McDonough S."/>
            <person name="Mehta T."/>
            <person name="Meldrim J."/>
            <person name="Meneus L."/>
            <person name="Mihai O."/>
            <person name="Mihalev A."/>
            <person name="Mihova T."/>
            <person name="Mittelman R."/>
            <person name="Mlenga V."/>
            <person name="Montmayeur A."/>
            <person name="Mulrain L."/>
            <person name="Navidi A."/>
            <person name="Naylor J."/>
            <person name="Negash T."/>
            <person name="Nguyen T."/>
            <person name="Nguyen N."/>
            <person name="Nicol R."/>
            <person name="Norbu C."/>
            <person name="Norbu N."/>
            <person name="Novod N."/>
            <person name="O'Neill B."/>
            <person name="Osman S."/>
            <person name="Markiewicz E."/>
            <person name="Oyono O.L."/>
            <person name="Patti C."/>
            <person name="Phunkhang P."/>
            <person name="Pierre F."/>
            <person name="Priest M."/>
            <person name="Raghuraman S."/>
            <person name="Rege F."/>
            <person name="Reyes R."/>
            <person name="Rise C."/>
            <person name="Rogov P."/>
            <person name="Ross K."/>
            <person name="Ryan E."/>
            <person name="Settipalli S."/>
            <person name="Shea T."/>
            <person name="Sherpa N."/>
            <person name="Shi L."/>
            <person name="Shih D."/>
            <person name="Sparrow T."/>
            <person name="Spaulding J."/>
            <person name="Stalker J."/>
            <person name="Stange-Thomann N."/>
            <person name="Stavropoulos S."/>
            <person name="Stone C."/>
            <person name="Strader C."/>
            <person name="Tesfaye S."/>
            <person name="Thomson T."/>
            <person name="Thoulutsang Y."/>
            <person name="Thoulutsang D."/>
            <person name="Topham K."/>
            <person name="Topping I."/>
            <person name="Tsamla T."/>
            <person name="Vassiliev H."/>
            <person name="Vo A."/>
            <person name="Wangchuk T."/>
            <person name="Wangdi T."/>
            <person name="Weiand M."/>
            <person name="Wilkinson J."/>
            <person name="Wilson A."/>
            <person name="Yadav S."/>
            <person name="Young G."/>
            <person name="Yu Q."/>
            <person name="Zembek L."/>
            <person name="Zhong D."/>
            <person name="Zimmer A."/>
            <person name="Zwirko Z."/>
            <person name="Jaffe D.B."/>
            <person name="Alvarez P."/>
            <person name="Brockman W."/>
            <person name="Butler J."/>
            <person name="Chin C."/>
            <person name="Gnerre S."/>
            <person name="Grabherr M."/>
            <person name="Kleber M."/>
            <person name="Mauceli E."/>
            <person name="MacCallum I."/>
        </authorList>
    </citation>
    <scope>NUCLEOTIDE SEQUENCE [LARGE SCALE GENOMIC DNA]</scope>
    <source>
        <strain evidence="13">Tucson 14030-0811.24</strain>
    </source>
</reference>
<proteinExistence type="inferred from homology"/>
<feature type="transmembrane region" description="Helical" evidence="11">
    <location>
        <begin position="298"/>
        <end position="319"/>
    </location>
</feature>
<organism evidence="12 13">
    <name type="scientific">Drosophila willistoni</name>
    <name type="common">Fruit fly</name>
    <dbReference type="NCBI Taxonomy" id="7260"/>
    <lineage>
        <taxon>Eukaryota</taxon>
        <taxon>Metazoa</taxon>
        <taxon>Ecdysozoa</taxon>
        <taxon>Arthropoda</taxon>
        <taxon>Hexapoda</taxon>
        <taxon>Insecta</taxon>
        <taxon>Pterygota</taxon>
        <taxon>Neoptera</taxon>
        <taxon>Endopterygota</taxon>
        <taxon>Diptera</taxon>
        <taxon>Brachycera</taxon>
        <taxon>Muscomorpha</taxon>
        <taxon>Ephydroidea</taxon>
        <taxon>Drosophilidae</taxon>
        <taxon>Drosophila</taxon>
        <taxon>Sophophora</taxon>
    </lineage>
</organism>
<dbReference type="KEGG" id="dwi:6649387"/>
<comment type="subunit">
    <text evidence="10">Interacts with Orco. Complexes exist early in the endomembrane system in olfactory sensory neurons (OSNs), coupling these complexes to the conserved ciliary trafficking pathway.</text>
</comment>
<keyword evidence="7 11" id="KW-0472">Membrane</keyword>
<dbReference type="GO" id="GO:0005886">
    <property type="term" value="C:plasma membrane"/>
    <property type="evidence" value="ECO:0007669"/>
    <property type="project" value="UniProtKB-SubCell"/>
</dbReference>
<name>B4NFU5_DROWI</name>
<evidence type="ECO:0000256" key="5">
    <source>
        <dbReference type="ARBA" id="ARBA00022725"/>
    </source>
</evidence>
<protein>
    <recommendedName>
        <fullName evidence="11">Odorant receptor</fullName>
    </recommendedName>
</protein>
<evidence type="ECO:0000256" key="11">
    <source>
        <dbReference type="RuleBase" id="RU351113"/>
    </source>
</evidence>
<dbReference type="PANTHER" id="PTHR21137:SF44">
    <property type="entry name" value="ODORANT RECEPTOR 13A-RELATED"/>
    <property type="match status" value="1"/>
</dbReference>
<accession>B4NFU5</accession>
<keyword evidence="5 11" id="KW-0552">Olfaction</keyword>
<evidence type="ECO:0000313" key="12">
    <source>
        <dbReference type="EMBL" id="EDW83162.2"/>
    </source>
</evidence>
<gene>
    <name evidence="12" type="primary">Dwil\GK22463</name>
    <name evidence="12" type="ORF">Dwil_GK22463</name>
</gene>
<evidence type="ECO:0000256" key="4">
    <source>
        <dbReference type="ARBA" id="ARBA00022692"/>
    </source>
</evidence>
<feature type="transmembrane region" description="Helical" evidence="11">
    <location>
        <begin position="59"/>
        <end position="81"/>
    </location>
</feature>
<evidence type="ECO:0000256" key="10">
    <source>
        <dbReference type="ARBA" id="ARBA00038679"/>
    </source>
</evidence>
<dbReference type="eggNOG" id="ENOG502SR0T">
    <property type="taxonomic scope" value="Eukaryota"/>
</dbReference>
<dbReference type="OrthoDB" id="8185860at2759"/>
<keyword evidence="4 11" id="KW-0812">Transmembrane</keyword>
<evidence type="ECO:0000256" key="6">
    <source>
        <dbReference type="ARBA" id="ARBA00022989"/>
    </source>
</evidence>
<evidence type="ECO:0000256" key="1">
    <source>
        <dbReference type="ARBA" id="ARBA00004651"/>
    </source>
</evidence>
<keyword evidence="8 11" id="KW-0675">Receptor</keyword>
<evidence type="ECO:0000256" key="7">
    <source>
        <dbReference type="ARBA" id="ARBA00023136"/>
    </source>
</evidence>
<keyword evidence="13" id="KW-1185">Reference proteome</keyword>
<dbReference type="InParanoid" id="B4NFU5"/>